<protein>
    <submittedName>
        <fullName evidence="1">Uncharacterized protein</fullName>
    </submittedName>
</protein>
<name>A0A0E9RGD8_ANGAN</name>
<dbReference type="EMBL" id="GBXM01080371">
    <property type="protein sequence ID" value="JAH28206.1"/>
    <property type="molecule type" value="Transcribed_RNA"/>
</dbReference>
<dbReference type="AlphaFoldDB" id="A0A0E9RGD8"/>
<organism evidence="1">
    <name type="scientific">Anguilla anguilla</name>
    <name type="common">European freshwater eel</name>
    <name type="synonym">Muraena anguilla</name>
    <dbReference type="NCBI Taxonomy" id="7936"/>
    <lineage>
        <taxon>Eukaryota</taxon>
        <taxon>Metazoa</taxon>
        <taxon>Chordata</taxon>
        <taxon>Craniata</taxon>
        <taxon>Vertebrata</taxon>
        <taxon>Euteleostomi</taxon>
        <taxon>Actinopterygii</taxon>
        <taxon>Neopterygii</taxon>
        <taxon>Teleostei</taxon>
        <taxon>Anguilliformes</taxon>
        <taxon>Anguillidae</taxon>
        <taxon>Anguilla</taxon>
    </lineage>
</organism>
<accession>A0A0E9RGD8</accession>
<sequence>MPVSDCFKCSSKLTHDYLSYT</sequence>
<reference evidence="1" key="1">
    <citation type="submission" date="2014-11" db="EMBL/GenBank/DDBJ databases">
        <authorList>
            <person name="Amaro Gonzalez C."/>
        </authorList>
    </citation>
    <scope>NUCLEOTIDE SEQUENCE</scope>
</reference>
<reference evidence="1" key="2">
    <citation type="journal article" date="2015" name="Fish Shellfish Immunol.">
        <title>Early steps in the European eel (Anguilla anguilla)-Vibrio vulnificus interaction in the gills: Role of the RtxA13 toxin.</title>
        <authorList>
            <person name="Callol A."/>
            <person name="Pajuelo D."/>
            <person name="Ebbesson L."/>
            <person name="Teles M."/>
            <person name="MacKenzie S."/>
            <person name="Amaro C."/>
        </authorList>
    </citation>
    <scope>NUCLEOTIDE SEQUENCE</scope>
</reference>
<proteinExistence type="predicted"/>
<evidence type="ECO:0000313" key="1">
    <source>
        <dbReference type="EMBL" id="JAH28206.1"/>
    </source>
</evidence>